<accession>A0A1Y4MSF3</accession>
<protein>
    <recommendedName>
        <fullName evidence="1">Ribosomal protein eL8/eL30/eS12/Gadd45 domain-containing protein</fullName>
    </recommendedName>
</protein>
<evidence type="ECO:0000259" key="1">
    <source>
        <dbReference type="Pfam" id="PF01248"/>
    </source>
</evidence>
<comment type="caution">
    <text evidence="2">The sequence shown here is derived from an EMBL/GenBank/DDBJ whole genome shotgun (WGS) entry which is preliminary data.</text>
</comment>
<organism evidence="2 3">
    <name type="scientific">Anaerotruncus colihominis</name>
    <dbReference type="NCBI Taxonomy" id="169435"/>
    <lineage>
        <taxon>Bacteria</taxon>
        <taxon>Bacillati</taxon>
        <taxon>Bacillota</taxon>
        <taxon>Clostridia</taxon>
        <taxon>Eubacteriales</taxon>
        <taxon>Oscillospiraceae</taxon>
        <taxon>Anaerotruncus</taxon>
    </lineage>
</organism>
<dbReference type="Proteomes" id="UP000196386">
    <property type="component" value="Unassembled WGS sequence"/>
</dbReference>
<evidence type="ECO:0000313" key="2">
    <source>
        <dbReference type="EMBL" id="OUP71618.1"/>
    </source>
</evidence>
<dbReference type="InterPro" id="IPR029064">
    <property type="entry name" value="Ribosomal_eL30-like_sf"/>
</dbReference>
<sequence length="115" mass="12737">MRAWSMNWGRRRMNDRLFSAISLCRKARRLRMGADVVRDNVLSGEAKLVLLTSDIAERSARHARGICGPARVPVRTLPYTMQQLASVAGKQYGVFAVCDRGFADMILGLLPDGTA</sequence>
<reference evidence="3" key="1">
    <citation type="submission" date="2017-04" db="EMBL/GenBank/DDBJ databases">
        <title>Function of individual gut microbiota members based on whole genome sequencing of pure cultures obtained from chicken caecum.</title>
        <authorList>
            <person name="Medvecky M."/>
            <person name="Cejkova D."/>
            <person name="Polansky O."/>
            <person name="Karasova D."/>
            <person name="Kubasova T."/>
            <person name="Cizek A."/>
            <person name="Rychlik I."/>
        </authorList>
    </citation>
    <scope>NUCLEOTIDE SEQUENCE [LARGE SCALE GENOMIC DNA]</scope>
    <source>
        <strain evidence="3">An175</strain>
    </source>
</reference>
<dbReference type="InterPro" id="IPR004038">
    <property type="entry name" value="Ribosomal_eL8/eL30/eS12/Gad45"/>
</dbReference>
<dbReference type="EMBL" id="NFKP01000001">
    <property type="protein sequence ID" value="OUP71618.1"/>
    <property type="molecule type" value="Genomic_DNA"/>
</dbReference>
<gene>
    <name evidence="2" type="ORF">B5F11_01770</name>
</gene>
<dbReference type="AlphaFoldDB" id="A0A1Y4MSF3"/>
<dbReference type="Gene3D" id="3.30.1330.30">
    <property type="match status" value="1"/>
</dbReference>
<dbReference type="SUPFAM" id="SSF55315">
    <property type="entry name" value="L30e-like"/>
    <property type="match status" value="1"/>
</dbReference>
<proteinExistence type="predicted"/>
<evidence type="ECO:0000313" key="3">
    <source>
        <dbReference type="Proteomes" id="UP000196386"/>
    </source>
</evidence>
<name>A0A1Y4MSF3_9FIRM</name>
<feature type="domain" description="Ribosomal protein eL8/eL30/eS12/Gadd45" evidence="1">
    <location>
        <begin position="17"/>
        <end position="97"/>
    </location>
</feature>
<dbReference type="Pfam" id="PF01248">
    <property type="entry name" value="Ribosomal_L7Ae"/>
    <property type="match status" value="1"/>
</dbReference>